<dbReference type="EMBL" id="RWGY01000230">
    <property type="protein sequence ID" value="TVU03083.1"/>
    <property type="molecule type" value="Genomic_DNA"/>
</dbReference>
<organism evidence="3 4">
    <name type="scientific">Eragrostis curvula</name>
    <name type="common">weeping love grass</name>
    <dbReference type="NCBI Taxonomy" id="38414"/>
    <lineage>
        <taxon>Eukaryota</taxon>
        <taxon>Viridiplantae</taxon>
        <taxon>Streptophyta</taxon>
        <taxon>Embryophyta</taxon>
        <taxon>Tracheophyta</taxon>
        <taxon>Spermatophyta</taxon>
        <taxon>Magnoliopsida</taxon>
        <taxon>Liliopsida</taxon>
        <taxon>Poales</taxon>
        <taxon>Poaceae</taxon>
        <taxon>PACMAD clade</taxon>
        <taxon>Chloridoideae</taxon>
        <taxon>Eragrostideae</taxon>
        <taxon>Eragrostidinae</taxon>
        <taxon>Eragrostis</taxon>
    </lineage>
</organism>
<accession>A0A5J9SVM4</accession>
<protein>
    <recommendedName>
        <fullName evidence="2">F-box domain-containing protein</fullName>
    </recommendedName>
</protein>
<evidence type="ECO:0000256" key="1">
    <source>
        <dbReference type="SAM" id="MobiDB-lite"/>
    </source>
</evidence>
<feature type="region of interest" description="Disordered" evidence="1">
    <location>
        <begin position="1"/>
        <end position="33"/>
    </location>
</feature>
<keyword evidence="4" id="KW-1185">Reference proteome</keyword>
<evidence type="ECO:0000313" key="4">
    <source>
        <dbReference type="Proteomes" id="UP000324897"/>
    </source>
</evidence>
<dbReference type="InterPro" id="IPR001810">
    <property type="entry name" value="F-box_dom"/>
</dbReference>
<feature type="domain" description="F-box" evidence="2">
    <location>
        <begin position="67"/>
        <end position="108"/>
    </location>
</feature>
<comment type="caution">
    <text evidence="3">The sequence shown here is derived from an EMBL/GenBank/DDBJ whole genome shotgun (WGS) entry which is preliminary data.</text>
</comment>
<sequence length="747" mass="83387">MESRTGNSDSGNAFDELPVNHGTPRRRKLSSAATDFGADTSGEAFDGRSHKRSILESDAGLSLWAGLHPDILGIVLRLLLCLADRASVRSVCRHWCSGAHNHVLPPPLPLLVLPMFKFSSLSSRGELRLLRRVPIPEEVGADRVRFVGSFDGWLVGVTPSKDRSEFYKHADGECFLLNALSSAVIRLPNLCTSHNDLSGYSCKTLTVINGPGMMSWHVCVGFDIVGLVDLAFYQGKLYVFRRLFPLLYEFELEEDDRGVIVSRVECCMTEPFPPQLSQRAVVKVDVFAIDFSTNPKGLIEIHNVDGDCIFVDLGGCKSFPASLHNGVEGEAFDGRSLKRSILEFDAGASPWAGLHPDILGIVLRCLPCLADRASVRSVCRHWRSGGRIHVLPPPLPLLVSPMFKFASLSSRGSLRILRCVPMPEEVGADRVRFVGSFDGWLVGVAPSKDRIAFCSDADEECFLLNAFSHAVVRLPRSHTLRFDFSCYSLKILPVINGLRQLHFRVNDPVMSLHQVILSASPESGSKYVVAASFYNRADQKIALWQPGMMSWNVCVGFDIQGSVDLAFYQGKLYVLQRPFALLYVFELEEDDRGVIVSRVEQCVTQPLQPQPIWHSMSCNMVVWRGNLLLIIRYYDGYTKRSVVKVEVFVVDFSTNPKGLIKIDNFDGDCIFVDSGGCKSFPTNLHDGVEGDHIYFVPDYFSHYDSFVYNMRDGRMRPLAVNLLLHNVEEDNLDFPVWLLPSDAIEQI</sequence>
<dbReference type="PANTHER" id="PTHR33110:SF23">
    <property type="entry name" value="OS04G0316800 PROTEIN"/>
    <property type="match status" value="1"/>
</dbReference>
<feature type="domain" description="F-box" evidence="2">
    <location>
        <begin position="354"/>
        <end position="395"/>
    </location>
</feature>
<dbReference type="InterPro" id="IPR005174">
    <property type="entry name" value="KIB1-4_b-propeller"/>
</dbReference>
<gene>
    <name evidence="3" type="ORF">EJB05_51411</name>
</gene>
<dbReference type="Gene3D" id="1.20.1280.50">
    <property type="match status" value="1"/>
</dbReference>
<evidence type="ECO:0000313" key="3">
    <source>
        <dbReference type="EMBL" id="TVU03083.1"/>
    </source>
</evidence>
<dbReference type="OrthoDB" id="642536at2759"/>
<dbReference type="PANTHER" id="PTHR33110">
    <property type="entry name" value="F-BOX/KELCH-REPEAT PROTEIN-RELATED"/>
    <property type="match status" value="1"/>
</dbReference>
<dbReference type="Gramene" id="TVU03083">
    <property type="protein sequence ID" value="TVU03083"/>
    <property type="gene ID" value="EJB05_51411"/>
</dbReference>
<evidence type="ECO:0000259" key="2">
    <source>
        <dbReference type="SMART" id="SM00256"/>
    </source>
</evidence>
<dbReference type="Pfam" id="PF03478">
    <property type="entry name" value="Beta-prop_KIB1-4"/>
    <property type="match status" value="2"/>
</dbReference>
<dbReference type="AlphaFoldDB" id="A0A5J9SVM4"/>
<dbReference type="Proteomes" id="UP000324897">
    <property type="component" value="Unassembled WGS sequence"/>
</dbReference>
<reference evidence="3 4" key="1">
    <citation type="journal article" date="2019" name="Sci. Rep.">
        <title>A high-quality genome of Eragrostis curvula grass provides insights into Poaceae evolution and supports new strategies to enhance forage quality.</title>
        <authorList>
            <person name="Carballo J."/>
            <person name="Santos B.A.C.M."/>
            <person name="Zappacosta D."/>
            <person name="Garbus I."/>
            <person name="Selva J.P."/>
            <person name="Gallo C.A."/>
            <person name="Diaz A."/>
            <person name="Albertini E."/>
            <person name="Caccamo M."/>
            <person name="Echenique V."/>
        </authorList>
    </citation>
    <scope>NUCLEOTIDE SEQUENCE [LARGE SCALE GENOMIC DNA]</scope>
    <source>
        <strain evidence="4">cv. Victoria</strain>
        <tissue evidence="3">Leaf</tissue>
    </source>
</reference>
<dbReference type="SMART" id="SM00256">
    <property type="entry name" value="FBOX"/>
    <property type="match status" value="2"/>
</dbReference>
<feature type="compositionally biased region" description="Polar residues" evidence="1">
    <location>
        <begin position="1"/>
        <end position="11"/>
    </location>
</feature>
<proteinExistence type="predicted"/>
<name>A0A5J9SVM4_9POAL</name>